<comment type="caution">
    <text evidence="2">The sequence shown here is derived from an EMBL/GenBank/DDBJ whole genome shotgun (WGS) entry which is preliminary data.</text>
</comment>
<dbReference type="AlphaFoldDB" id="A0A520RWY2"/>
<proteinExistence type="predicted"/>
<dbReference type="EMBL" id="SHAH01000084">
    <property type="protein sequence ID" value="RZO74759.1"/>
    <property type="molecule type" value="Genomic_DNA"/>
</dbReference>
<protein>
    <submittedName>
        <fullName evidence="2">Uncharacterized protein</fullName>
    </submittedName>
</protein>
<gene>
    <name evidence="2" type="ORF">EVA69_05340</name>
</gene>
<evidence type="ECO:0000313" key="3">
    <source>
        <dbReference type="Proteomes" id="UP000320404"/>
    </source>
</evidence>
<accession>A0A520RWY2</accession>
<feature type="non-terminal residue" evidence="2">
    <location>
        <position position="73"/>
    </location>
</feature>
<evidence type="ECO:0000256" key="1">
    <source>
        <dbReference type="SAM" id="MobiDB-lite"/>
    </source>
</evidence>
<sequence>MSKPGPENSDPVMQTGEPAGAAPADIELDKLEWREALEDILACYGTQGVQEILASLGNWCAEQQLPVRVGNVN</sequence>
<reference evidence="2 3" key="1">
    <citation type="submission" date="2019-02" db="EMBL/GenBank/DDBJ databases">
        <title>Prokaryotic population dynamics and viral predation in marine succession experiment using metagenomics: the confinement effect.</title>
        <authorList>
            <person name="Haro-Moreno J.M."/>
            <person name="Rodriguez-Valera F."/>
            <person name="Lopez-Perez M."/>
        </authorList>
    </citation>
    <scope>NUCLEOTIDE SEQUENCE [LARGE SCALE GENOMIC DNA]</scope>
    <source>
        <strain evidence="2">MED-G158</strain>
    </source>
</reference>
<evidence type="ECO:0000313" key="2">
    <source>
        <dbReference type="EMBL" id="RZO74759.1"/>
    </source>
</evidence>
<organism evidence="2 3">
    <name type="scientific">OM182 bacterium</name>
    <dbReference type="NCBI Taxonomy" id="2510334"/>
    <lineage>
        <taxon>Bacteria</taxon>
        <taxon>Pseudomonadati</taxon>
        <taxon>Pseudomonadota</taxon>
        <taxon>Gammaproteobacteria</taxon>
        <taxon>OMG group</taxon>
        <taxon>OM182 clade</taxon>
    </lineage>
</organism>
<feature type="region of interest" description="Disordered" evidence="1">
    <location>
        <begin position="1"/>
        <end position="24"/>
    </location>
</feature>
<name>A0A520RWY2_9GAMM</name>
<dbReference type="Proteomes" id="UP000320404">
    <property type="component" value="Unassembled WGS sequence"/>
</dbReference>